<dbReference type="Pfam" id="PF04203">
    <property type="entry name" value="Sortase"/>
    <property type="match status" value="1"/>
</dbReference>
<feature type="transmembrane region" description="Helical" evidence="3">
    <location>
        <begin position="21"/>
        <end position="42"/>
    </location>
</feature>
<proteinExistence type="predicted"/>
<evidence type="ECO:0000313" key="4">
    <source>
        <dbReference type="EMBL" id="TQL67786.1"/>
    </source>
</evidence>
<keyword evidence="1" id="KW-0378">Hydrolase</keyword>
<reference evidence="4 5" key="1">
    <citation type="submission" date="2019-06" db="EMBL/GenBank/DDBJ databases">
        <title>Sequencing the genomes of 1000 actinobacteria strains.</title>
        <authorList>
            <person name="Klenk H.-P."/>
        </authorList>
    </citation>
    <scope>NUCLEOTIDE SEQUENCE [LARGE SCALE GENOMIC DNA]</scope>
    <source>
        <strain evidence="4 5">DSM 25218</strain>
    </source>
</reference>
<dbReference type="Proteomes" id="UP000320209">
    <property type="component" value="Unassembled WGS sequence"/>
</dbReference>
<name>A0A543A5M7_9ACTN</name>
<evidence type="ECO:0000313" key="5">
    <source>
        <dbReference type="Proteomes" id="UP000320209"/>
    </source>
</evidence>
<sequence>MVEMLGPMPTTTPPRTGRRRPLFWVGIVLILAGLAILGYVVWELYGTTYVSKERQQKTTTRIEKAWDSGRAAVHTDAGSTSTVIEIPRFGKGYRVPVIEGTSDRALSAGFGHFAGTAGPGEVGNFALAGHRITHGEPLRDLPELRSGDKIRVLTREKTYVYEFTSNGDDLVVPFTSGWVTDPVPDNPERVGVEPEQGEGQRLITLTTCSELFHTDNRMIAFGKLVSTEPAR</sequence>
<evidence type="ECO:0000256" key="2">
    <source>
        <dbReference type="PIRSR" id="PIRSR605754-1"/>
    </source>
</evidence>
<keyword evidence="3" id="KW-0812">Transmembrane</keyword>
<keyword evidence="3" id="KW-1133">Transmembrane helix</keyword>
<accession>A0A543A5M7</accession>
<gene>
    <name evidence="4" type="ORF">FB381_1669</name>
</gene>
<dbReference type="SUPFAM" id="SSF63817">
    <property type="entry name" value="Sortase"/>
    <property type="match status" value="1"/>
</dbReference>
<dbReference type="GO" id="GO:0016787">
    <property type="term" value="F:hydrolase activity"/>
    <property type="evidence" value="ECO:0007669"/>
    <property type="project" value="UniProtKB-KW"/>
</dbReference>
<feature type="active site" description="Proton donor/acceptor" evidence="2">
    <location>
        <position position="130"/>
    </location>
</feature>
<dbReference type="EMBL" id="VFOV01000001">
    <property type="protein sequence ID" value="TQL67786.1"/>
    <property type="molecule type" value="Genomic_DNA"/>
</dbReference>
<comment type="caution">
    <text evidence="4">The sequence shown here is derived from an EMBL/GenBank/DDBJ whole genome shotgun (WGS) entry which is preliminary data.</text>
</comment>
<keyword evidence="3" id="KW-0472">Membrane</keyword>
<dbReference type="InterPro" id="IPR042003">
    <property type="entry name" value="Sortase_E"/>
</dbReference>
<dbReference type="InterPro" id="IPR005754">
    <property type="entry name" value="Sortase"/>
</dbReference>
<dbReference type="InterPro" id="IPR053465">
    <property type="entry name" value="Sortase_Class_E"/>
</dbReference>
<dbReference type="InterPro" id="IPR023365">
    <property type="entry name" value="Sortase_dom-sf"/>
</dbReference>
<dbReference type="AlphaFoldDB" id="A0A543A5M7"/>
<feature type="active site" description="Acyl-thioester intermediate" evidence="2">
    <location>
        <position position="208"/>
    </location>
</feature>
<evidence type="ECO:0000256" key="1">
    <source>
        <dbReference type="ARBA" id="ARBA00022801"/>
    </source>
</evidence>
<dbReference type="NCBIfam" id="NF033747">
    <property type="entry name" value="class_E_sortase"/>
    <property type="match status" value="1"/>
</dbReference>
<protein>
    <submittedName>
        <fullName evidence="4">Sortase A</fullName>
    </submittedName>
</protein>
<keyword evidence="5" id="KW-1185">Reference proteome</keyword>
<organism evidence="4 5">
    <name type="scientific">Nocardioides albertanoniae</name>
    <dbReference type="NCBI Taxonomy" id="1175486"/>
    <lineage>
        <taxon>Bacteria</taxon>
        <taxon>Bacillati</taxon>
        <taxon>Actinomycetota</taxon>
        <taxon>Actinomycetes</taxon>
        <taxon>Propionibacteriales</taxon>
        <taxon>Nocardioidaceae</taxon>
        <taxon>Nocardioides</taxon>
    </lineage>
</organism>
<evidence type="ECO:0000256" key="3">
    <source>
        <dbReference type="SAM" id="Phobius"/>
    </source>
</evidence>
<dbReference type="CDD" id="cd05830">
    <property type="entry name" value="Sortase_E"/>
    <property type="match status" value="1"/>
</dbReference>
<dbReference type="Gene3D" id="2.40.260.10">
    <property type="entry name" value="Sortase"/>
    <property type="match status" value="1"/>
</dbReference>